<dbReference type="InterPro" id="IPR036059">
    <property type="entry name" value="TldD/PmbA_sf"/>
</dbReference>
<feature type="non-terminal residue" evidence="1">
    <location>
        <position position="241"/>
    </location>
</feature>
<proteinExistence type="predicted"/>
<accession>A0A382R4N1</accession>
<dbReference type="GO" id="GO:0006508">
    <property type="term" value="P:proteolysis"/>
    <property type="evidence" value="ECO:0007669"/>
    <property type="project" value="InterPro"/>
</dbReference>
<name>A0A382R4N1_9ZZZZ</name>
<evidence type="ECO:0000313" key="1">
    <source>
        <dbReference type="EMBL" id="SVC92170.1"/>
    </source>
</evidence>
<organism evidence="1">
    <name type="scientific">marine metagenome</name>
    <dbReference type="NCBI Taxonomy" id="408172"/>
    <lineage>
        <taxon>unclassified sequences</taxon>
        <taxon>metagenomes</taxon>
        <taxon>ecological metagenomes</taxon>
    </lineage>
</organism>
<dbReference type="PANTHER" id="PTHR43666:SF1">
    <property type="entry name" value="CONSERVED PROTEIN"/>
    <property type="match status" value="1"/>
</dbReference>
<dbReference type="GO" id="GO:0008237">
    <property type="term" value="F:metallopeptidase activity"/>
    <property type="evidence" value="ECO:0007669"/>
    <property type="project" value="InterPro"/>
</dbReference>
<protein>
    <recommendedName>
        <fullName evidence="2">TldE/PmbA family protein</fullName>
    </recommendedName>
</protein>
<reference evidence="1" key="1">
    <citation type="submission" date="2018-05" db="EMBL/GenBank/DDBJ databases">
        <authorList>
            <person name="Lanie J.A."/>
            <person name="Ng W.-L."/>
            <person name="Kazmierczak K.M."/>
            <person name="Andrzejewski T.M."/>
            <person name="Davidsen T.M."/>
            <person name="Wayne K.J."/>
            <person name="Tettelin H."/>
            <person name="Glass J.I."/>
            <person name="Rusch D."/>
            <person name="Podicherti R."/>
            <person name="Tsui H.-C.T."/>
            <person name="Winkler M.E."/>
        </authorList>
    </citation>
    <scope>NUCLEOTIDE SEQUENCE</scope>
</reference>
<dbReference type="PANTHER" id="PTHR43666">
    <property type="entry name" value="TLDD PROTEIN"/>
    <property type="match status" value="1"/>
</dbReference>
<dbReference type="AlphaFoldDB" id="A0A382R4N1"/>
<dbReference type="SUPFAM" id="SSF111283">
    <property type="entry name" value="Putative modulator of DNA gyrase, PmbA/TldD"/>
    <property type="match status" value="1"/>
</dbReference>
<dbReference type="EMBL" id="UINC01118799">
    <property type="protein sequence ID" value="SVC92170.1"/>
    <property type="molecule type" value="Genomic_DNA"/>
</dbReference>
<sequence length="241" mass="26948">MKNDFHRLADDLTARVSGDEVLLLNFAGETTDFIRFNQSRVRQPGHVQQRYLAIQLVDGQGQRHATTQVTLTGDLDEDTRRTVKVVDDLRQRLPQLPKDPHLFYATEPTSSQQEAASHLPATSQVVDEVLAAGAGRDLVGLLAQGGMYRGFANSFGQRNWSTTHSFNLDWSFYLREDKAVKCGYAGVEWDGDDFRSRVDTAVEQLALLDRDPKTIPTGRYRVYLAPAALADYVGMLNRGGF</sequence>
<gene>
    <name evidence="1" type="ORF">METZ01_LOCUS345024</name>
</gene>
<evidence type="ECO:0008006" key="2">
    <source>
        <dbReference type="Google" id="ProtNLM"/>
    </source>
</evidence>